<comment type="caution">
    <text evidence="2">The sequence shown here is derived from an EMBL/GenBank/DDBJ whole genome shotgun (WGS) entry which is preliminary data.</text>
</comment>
<evidence type="ECO:0000313" key="3">
    <source>
        <dbReference type="Proteomes" id="UP000467700"/>
    </source>
</evidence>
<gene>
    <name evidence="2" type="ORF">AAE3_LOCUS8419</name>
</gene>
<feature type="compositionally biased region" description="Acidic residues" evidence="1">
    <location>
        <begin position="206"/>
        <end position="225"/>
    </location>
</feature>
<evidence type="ECO:0000313" key="2">
    <source>
        <dbReference type="EMBL" id="CAA7266153.1"/>
    </source>
</evidence>
<proteinExistence type="predicted"/>
<dbReference type="Proteomes" id="UP000467700">
    <property type="component" value="Unassembled WGS sequence"/>
</dbReference>
<dbReference type="EMBL" id="CACVBS010000053">
    <property type="protein sequence ID" value="CAA7266153.1"/>
    <property type="molecule type" value="Genomic_DNA"/>
</dbReference>
<keyword evidence="3" id="KW-1185">Reference proteome</keyword>
<dbReference type="AlphaFoldDB" id="A0A8S0XMG8"/>
<name>A0A8S0XMG8_CYCAE</name>
<sequence length="225" mass="25287">MPTRRRIIYRRLDDKWVHLTLTRAMSGTEWNRGGEWTCAAKMRFRGGEQRRVMEEVEGGAAEIDLPTNTLAFGERSPGVDATDALTSPNGACQAPKFRFSHGPSLDIDEDNATRFNQPSTRNLSLLCEVASEYQYLENPKVSQMDAIEAEAVKQLTLDILLDKEEWEISEDEDPKSRIARQQYICPEDEEKGSSETHSDTLAPEGDAGDIPDDDISMDDPSLDYV</sequence>
<organism evidence="2 3">
    <name type="scientific">Cyclocybe aegerita</name>
    <name type="common">Black poplar mushroom</name>
    <name type="synonym">Agrocybe aegerita</name>
    <dbReference type="NCBI Taxonomy" id="1973307"/>
    <lineage>
        <taxon>Eukaryota</taxon>
        <taxon>Fungi</taxon>
        <taxon>Dikarya</taxon>
        <taxon>Basidiomycota</taxon>
        <taxon>Agaricomycotina</taxon>
        <taxon>Agaricomycetes</taxon>
        <taxon>Agaricomycetidae</taxon>
        <taxon>Agaricales</taxon>
        <taxon>Agaricineae</taxon>
        <taxon>Bolbitiaceae</taxon>
        <taxon>Cyclocybe</taxon>
    </lineage>
</organism>
<reference evidence="2 3" key="1">
    <citation type="submission" date="2020-01" db="EMBL/GenBank/DDBJ databases">
        <authorList>
            <person name="Gupta K D."/>
        </authorList>
    </citation>
    <scope>NUCLEOTIDE SEQUENCE [LARGE SCALE GENOMIC DNA]</scope>
</reference>
<evidence type="ECO:0000256" key="1">
    <source>
        <dbReference type="SAM" id="MobiDB-lite"/>
    </source>
</evidence>
<protein>
    <submittedName>
        <fullName evidence="2">Uncharacterized protein</fullName>
    </submittedName>
</protein>
<feature type="region of interest" description="Disordered" evidence="1">
    <location>
        <begin position="168"/>
        <end position="225"/>
    </location>
</feature>
<dbReference type="OrthoDB" id="10550476at2759"/>
<accession>A0A8S0XMG8</accession>